<accession>A0A6N8EBM2</accession>
<dbReference type="GO" id="GO:0004519">
    <property type="term" value="F:endonuclease activity"/>
    <property type="evidence" value="ECO:0007669"/>
    <property type="project" value="UniProtKB-KW"/>
</dbReference>
<gene>
    <name evidence="2" type="ORF">GJ668_10790</name>
</gene>
<dbReference type="EMBL" id="WNKT01000020">
    <property type="protein sequence ID" value="MTW21575.1"/>
    <property type="molecule type" value="Genomic_DNA"/>
</dbReference>
<dbReference type="Gene3D" id="3.90.1570.10">
    <property type="entry name" value="tt1808, chain A"/>
    <property type="match status" value="1"/>
</dbReference>
<dbReference type="OrthoDB" id="26750at2"/>
<dbReference type="InterPro" id="IPR012296">
    <property type="entry name" value="Nuclease_put_TT1808"/>
</dbReference>
<dbReference type="PANTHER" id="PTHR36558">
    <property type="entry name" value="GLR1098 PROTEIN"/>
    <property type="match status" value="1"/>
</dbReference>
<comment type="caution">
    <text evidence="2">The sequence shown here is derived from an EMBL/GenBank/DDBJ whole genome shotgun (WGS) entry which is preliminary data.</text>
</comment>
<protein>
    <submittedName>
        <fullName evidence="2">Uma2 family endonuclease</fullName>
    </submittedName>
</protein>
<dbReference type="AlphaFoldDB" id="A0A6N8EBM2"/>
<evidence type="ECO:0000259" key="1">
    <source>
        <dbReference type="Pfam" id="PF05685"/>
    </source>
</evidence>
<keyword evidence="2" id="KW-0255">Endonuclease</keyword>
<dbReference type="RefSeq" id="WP_155450157.1">
    <property type="nucleotide sequence ID" value="NZ_WNKT01000020.1"/>
</dbReference>
<sequence>MPATAAVLMIDVDDYLVGEQQSDIRHEYIAGQVFAMAGASETHNRLGLNLAFHLRAAARGTPCGVFMGDMKVRVAAHDAFYYPDVLLTCASEDAEPFYKTAPCLIAEVLSPSTELTDRREKLIAYRALASLRYYVLIAQDCHRVEVYSRDEAGEWRHQVYENGGEIVFDCPPLHPRLTLDDVYEDVVLAVPPVPVDPH</sequence>
<dbReference type="Pfam" id="PF05685">
    <property type="entry name" value="Uma2"/>
    <property type="match status" value="1"/>
</dbReference>
<evidence type="ECO:0000313" key="2">
    <source>
        <dbReference type="EMBL" id="MTW21575.1"/>
    </source>
</evidence>
<dbReference type="Proteomes" id="UP000434044">
    <property type="component" value="Unassembled WGS sequence"/>
</dbReference>
<dbReference type="InterPro" id="IPR008538">
    <property type="entry name" value="Uma2"/>
</dbReference>
<dbReference type="InterPro" id="IPR011335">
    <property type="entry name" value="Restrct_endonuc-II-like"/>
</dbReference>
<evidence type="ECO:0000313" key="3">
    <source>
        <dbReference type="Proteomes" id="UP000434044"/>
    </source>
</evidence>
<proteinExistence type="predicted"/>
<keyword evidence="3" id="KW-1185">Reference proteome</keyword>
<keyword evidence="2" id="KW-0378">Hydrolase</keyword>
<reference evidence="2 3" key="1">
    <citation type="submission" date="2019-11" db="EMBL/GenBank/DDBJ databases">
        <title>Whole-genome sequence of the anaerobic purple sulfur bacterium Allochromatium palmeri DSM 15591.</title>
        <authorList>
            <person name="Kyndt J.A."/>
            <person name="Meyer T.E."/>
        </authorList>
    </citation>
    <scope>NUCLEOTIDE SEQUENCE [LARGE SCALE GENOMIC DNA]</scope>
    <source>
        <strain evidence="2 3">DSM 15591</strain>
    </source>
</reference>
<organism evidence="2 3">
    <name type="scientific">Allochromatium palmeri</name>
    <dbReference type="NCBI Taxonomy" id="231048"/>
    <lineage>
        <taxon>Bacteria</taxon>
        <taxon>Pseudomonadati</taxon>
        <taxon>Pseudomonadota</taxon>
        <taxon>Gammaproteobacteria</taxon>
        <taxon>Chromatiales</taxon>
        <taxon>Chromatiaceae</taxon>
        <taxon>Allochromatium</taxon>
    </lineage>
</organism>
<feature type="domain" description="Putative restriction endonuclease" evidence="1">
    <location>
        <begin position="13"/>
        <end position="178"/>
    </location>
</feature>
<dbReference type="PANTHER" id="PTHR36558:SF1">
    <property type="entry name" value="RESTRICTION ENDONUCLEASE DOMAIN-CONTAINING PROTEIN-RELATED"/>
    <property type="match status" value="1"/>
</dbReference>
<dbReference type="SUPFAM" id="SSF52980">
    <property type="entry name" value="Restriction endonuclease-like"/>
    <property type="match status" value="1"/>
</dbReference>
<dbReference type="CDD" id="cd06260">
    <property type="entry name" value="DUF820-like"/>
    <property type="match status" value="1"/>
</dbReference>
<name>A0A6N8EBM2_9GAMM</name>
<keyword evidence="2" id="KW-0540">Nuclease</keyword>